<comment type="caution">
    <text evidence="2">The sequence shown here is derived from an EMBL/GenBank/DDBJ whole genome shotgun (WGS) entry which is preliminary data.</text>
</comment>
<keyword evidence="1" id="KW-0732">Signal</keyword>
<feature type="signal peptide" evidence="1">
    <location>
        <begin position="1"/>
        <end position="30"/>
    </location>
</feature>
<sequence length="232" mass="23887">MKRRFKRTIRINIIGATCVAILATTGCASIANDTQSIGNAVGVKDRTTASAIGGGIVGCIGGAIGGAFKGGLVGVGIGCGIGGAAMATVAAVSSVKVQLDEQRKAQAALQAELSKTNAGLQVVLQTKTITDTGPTSKEVDAWDKTTVPLPENLVRVHSPEIAAVISKAGVLAAQSKGPTPVQIDVYSQEREHAWITSLLDTAIPNGSQVRYRWHQSVKPSLVLSPIPTPATK</sequence>
<evidence type="ECO:0000256" key="1">
    <source>
        <dbReference type="SAM" id="SignalP"/>
    </source>
</evidence>
<evidence type="ECO:0000313" key="2">
    <source>
        <dbReference type="EMBL" id="MCY0389907.1"/>
    </source>
</evidence>
<feature type="chain" id="PRO_5047176324" description="Glycine zipper domain-containing protein" evidence="1">
    <location>
        <begin position="31"/>
        <end position="232"/>
    </location>
</feature>
<gene>
    <name evidence="2" type="ORF">OVY01_22470</name>
</gene>
<dbReference type="Proteomes" id="UP001082899">
    <property type="component" value="Unassembled WGS sequence"/>
</dbReference>
<dbReference type="PROSITE" id="PS51257">
    <property type="entry name" value="PROKAR_LIPOPROTEIN"/>
    <property type="match status" value="1"/>
</dbReference>
<evidence type="ECO:0008006" key="4">
    <source>
        <dbReference type="Google" id="ProtNLM"/>
    </source>
</evidence>
<keyword evidence="3" id="KW-1185">Reference proteome</keyword>
<proteinExistence type="predicted"/>
<dbReference type="RefSeq" id="WP_267849866.1">
    <property type="nucleotide sequence ID" value="NZ_JAPMXC010000015.1"/>
</dbReference>
<reference evidence="2" key="1">
    <citation type="submission" date="2022-11" db="EMBL/GenBank/DDBJ databases">
        <title>Robbsia betulipollinis sp. nov., isolated from pollen of birch (Betula pendula).</title>
        <authorList>
            <person name="Shi H."/>
            <person name="Ambika Manirajan B."/>
            <person name="Ratering S."/>
            <person name="Geissler-Plaum R."/>
            <person name="Schnell S."/>
        </authorList>
    </citation>
    <scope>NUCLEOTIDE SEQUENCE</scope>
    <source>
        <strain evidence="2">Bb-Pol-6</strain>
    </source>
</reference>
<name>A0ABT3ZTU6_9BURK</name>
<protein>
    <recommendedName>
        <fullName evidence="4">Glycine zipper domain-containing protein</fullName>
    </recommendedName>
</protein>
<dbReference type="EMBL" id="JAPMXC010000015">
    <property type="protein sequence ID" value="MCY0389907.1"/>
    <property type="molecule type" value="Genomic_DNA"/>
</dbReference>
<organism evidence="2 3">
    <name type="scientific">Robbsia betulipollinis</name>
    <dbReference type="NCBI Taxonomy" id="2981849"/>
    <lineage>
        <taxon>Bacteria</taxon>
        <taxon>Pseudomonadati</taxon>
        <taxon>Pseudomonadota</taxon>
        <taxon>Betaproteobacteria</taxon>
        <taxon>Burkholderiales</taxon>
        <taxon>Burkholderiaceae</taxon>
        <taxon>Robbsia</taxon>
    </lineage>
</organism>
<evidence type="ECO:0000313" key="3">
    <source>
        <dbReference type="Proteomes" id="UP001082899"/>
    </source>
</evidence>
<accession>A0ABT3ZTU6</accession>